<dbReference type="EMBL" id="JBHSBA010000015">
    <property type="protein sequence ID" value="MFC4128772.1"/>
    <property type="molecule type" value="Genomic_DNA"/>
</dbReference>
<dbReference type="InterPro" id="IPR013114">
    <property type="entry name" value="FabA_FabZ"/>
</dbReference>
<dbReference type="Pfam" id="PF07977">
    <property type="entry name" value="FabA"/>
    <property type="match status" value="1"/>
</dbReference>
<dbReference type="Proteomes" id="UP001595767">
    <property type="component" value="Unassembled WGS sequence"/>
</dbReference>
<protein>
    <submittedName>
        <fullName evidence="2">Beta-ketoacyl synthase</fullName>
    </submittedName>
</protein>
<name>A0ABV8LEL2_9NOCA</name>
<feature type="compositionally biased region" description="Low complexity" evidence="1">
    <location>
        <begin position="43"/>
        <end position="56"/>
    </location>
</feature>
<accession>A0ABV8LEL2</accession>
<sequence length="758" mass="78158">MTVLDFDGIAFDPVGTPAAPTAMDSNAASPVAEAMSGERTGWPADAPTVPAAPATTGHRHATGSLPADTGGHDAAAQALVGTAPVATGSLLPPSGALPVGQVGQPGADRTTVDSAAAASPGPIADLRAGLVTAHRAALGAQLALQRAVWDRAVGGVAPAEAGLIGAGPGSGPTATAETGSRQAGVRFGTAGTEVDGAAARSGSAVAPATGHERPTAAREGAFKPLARSDRTRLDGAALALLAEGAIPAVFGPSHDRAGVPVAARLAGGEPLVLTGVELIELYGGAGDGLVRATYQGTPGAAARQAAEVFALFTGMHLCLSGSTLTGATPVVTGPTRGTVELIVSGVDLVPRPHVRGTARIDGGQDVAVEVVVTEAPGAGVGPGQAVPSLLLNEFHMTHLARGDQAIAMGPEFAPYTGVRATRLPTGGLLLVDRVLDFDGARGTLDAASYTTEYDSPADSWYYADTANESMPHFVYMETSLQAALLMGYYAGPTLTQPGTTLSLRNLGGTATVLRQVDPRDRTIAQCSRLLSTTILPGSSLQTFDYTLSIDDEPFYTGETMFGYFSDEALANQTGLDAGRQAPSWLAEHPAAEIRTIDVAARRADPRAPLCSRRTLSLVDRVEVVDGGGKHGAGYLHSLRPIDPEDWFFARHFHLDPVIPGSLGVESVIHAVQEWLLDAGHAAGMTDPVFRIPADIPFSWRYRGQFLPTDGTVELEAHIKAVHHGAHGVTAVVDGSLWKPGLRIYEVTDLAVELVDRRP</sequence>
<dbReference type="RefSeq" id="WP_378554557.1">
    <property type="nucleotide sequence ID" value="NZ_JBHSBA010000015.1"/>
</dbReference>
<dbReference type="SUPFAM" id="SSF54637">
    <property type="entry name" value="Thioesterase/thiol ester dehydrase-isomerase"/>
    <property type="match status" value="2"/>
</dbReference>
<comment type="caution">
    <text evidence="2">The sequence shown here is derived from an EMBL/GenBank/DDBJ whole genome shotgun (WGS) entry which is preliminary data.</text>
</comment>
<keyword evidence="3" id="KW-1185">Reference proteome</keyword>
<evidence type="ECO:0000313" key="2">
    <source>
        <dbReference type="EMBL" id="MFC4128772.1"/>
    </source>
</evidence>
<feature type="region of interest" description="Disordered" evidence="1">
    <location>
        <begin position="96"/>
        <end position="116"/>
    </location>
</feature>
<gene>
    <name evidence="2" type="ORF">ACFOW8_27955</name>
</gene>
<reference evidence="3" key="1">
    <citation type="journal article" date="2019" name="Int. J. Syst. Evol. Microbiol.">
        <title>The Global Catalogue of Microorganisms (GCM) 10K type strain sequencing project: providing services to taxonomists for standard genome sequencing and annotation.</title>
        <authorList>
            <consortium name="The Broad Institute Genomics Platform"/>
            <consortium name="The Broad Institute Genome Sequencing Center for Infectious Disease"/>
            <person name="Wu L."/>
            <person name="Ma J."/>
        </authorList>
    </citation>
    <scope>NUCLEOTIDE SEQUENCE [LARGE SCALE GENOMIC DNA]</scope>
    <source>
        <strain evidence="3">CGMCC 4.7204</strain>
    </source>
</reference>
<dbReference type="InterPro" id="IPR029069">
    <property type="entry name" value="HotDog_dom_sf"/>
</dbReference>
<feature type="region of interest" description="Disordered" evidence="1">
    <location>
        <begin position="17"/>
        <end position="72"/>
    </location>
</feature>
<evidence type="ECO:0000256" key="1">
    <source>
        <dbReference type="SAM" id="MobiDB-lite"/>
    </source>
</evidence>
<evidence type="ECO:0000313" key="3">
    <source>
        <dbReference type="Proteomes" id="UP001595767"/>
    </source>
</evidence>
<proteinExistence type="predicted"/>
<dbReference type="Gene3D" id="3.10.129.10">
    <property type="entry name" value="Hotdog Thioesterase"/>
    <property type="match status" value="2"/>
</dbReference>
<organism evidence="2 3">
    <name type="scientific">Nocardia rhizosphaerae</name>
    <dbReference type="NCBI Taxonomy" id="1691571"/>
    <lineage>
        <taxon>Bacteria</taxon>
        <taxon>Bacillati</taxon>
        <taxon>Actinomycetota</taxon>
        <taxon>Actinomycetes</taxon>
        <taxon>Mycobacteriales</taxon>
        <taxon>Nocardiaceae</taxon>
        <taxon>Nocardia</taxon>
    </lineage>
</organism>